<dbReference type="PANTHER" id="PTHR37984:SF7">
    <property type="entry name" value="INTEGRASE CATALYTIC DOMAIN-CONTAINING PROTEIN"/>
    <property type="match status" value="1"/>
</dbReference>
<accession>A0A4Y2FIJ5</accession>
<gene>
    <name evidence="2" type="ORF">AVEN_134120_1</name>
</gene>
<keyword evidence="3" id="KW-1185">Reference proteome</keyword>
<dbReference type="GO" id="GO:0015074">
    <property type="term" value="P:DNA integration"/>
    <property type="evidence" value="ECO:0007669"/>
    <property type="project" value="InterPro"/>
</dbReference>
<dbReference type="InterPro" id="IPR012337">
    <property type="entry name" value="RNaseH-like_sf"/>
</dbReference>
<dbReference type="InterPro" id="IPR001584">
    <property type="entry name" value="Integrase_cat-core"/>
</dbReference>
<protein>
    <recommendedName>
        <fullName evidence="1">Integrase catalytic domain-containing protein</fullName>
    </recommendedName>
</protein>
<sequence length="134" mass="15633">FCEDIKKFVNSSSICQEHQRANVKETLIPYKVPSLLWEEVSIDFRYLQKTDYLLGADYHSKYIEIKKLTLKTTQPVVSAMKQIFRTHGIPRRLHSDNGPPFDSKQSVHFTKTYDIEHVTSSPSIQSQMEWSKDP</sequence>
<organism evidence="2 3">
    <name type="scientific">Araneus ventricosus</name>
    <name type="common">Orbweaver spider</name>
    <name type="synonym">Epeira ventricosa</name>
    <dbReference type="NCBI Taxonomy" id="182803"/>
    <lineage>
        <taxon>Eukaryota</taxon>
        <taxon>Metazoa</taxon>
        <taxon>Ecdysozoa</taxon>
        <taxon>Arthropoda</taxon>
        <taxon>Chelicerata</taxon>
        <taxon>Arachnida</taxon>
        <taxon>Araneae</taxon>
        <taxon>Araneomorphae</taxon>
        <taxon>Entelegynae</taxon>
        <taxon>Araneoidea</taxon>
        <taxon>Araneidae</taxon>
        <taxon>Araneus</taxon>
    </lineage>
</organism>
<dbReference type="Pfam" id="PF00665">
    <property type="entry name" value="rve"/>
    <property type="match status" value="1"/>
</dbReference>
<feature type="domain" description="Integrase catalytic" evidence="1">
    <location>
        <begin position="29"/>
        <end position="134"/>
    </location>
</feature>
<dbReference type="PANTHER" id="PTHR37984">
    <property type="entry name" value="PROTEIN CBG26694"/>
    <property type="match status" value="1"/>
</dbReference>
<proteinExistence type="predicted"/>
<dbReference type="OrthoDB" id="5987661at2759"/>
<reference evidence="2 3" key="1">
    <citation type="journal article" date="2019" name="Sci. Rep.">
        <title>Orb-weaving spider Araneus ventricosus genome elucidates the spidroin gene catalogue.</title>
        <authorList>
            <person name="Kono N."/>
            <person name="Nakamura H."/>
            <person name="Ohtoshi R."/>
            <person name="Moran D.A.P."/>
            <person name="Shinohara A."/>
            <person name="Yoshida Y."/>
            <person name="Fujiwara M."/>
            <person name="Mori M."/>
            <person name="Tomita M."/>
            <person name="Arakawa K."/>
        </authorList>
    </citation>
    <scope>NUCLEOTIDE SEQUENCE [LARGE SCALE GENOMIC DNA]</scope>
</reference>
<evidence type="ECO:0000313" key="2">
    <source>
        <dbReference type="EMBL" id="GBM41071.1"/>
    </source>
</evidence>
<dbReference type="Gene3D" id="3.30.420.10">
    <property type="entry name" value="Ribonuclease H-like superfamily/Ribonuclease H"/>
    <property type="match status" value="1"/>
</dbReference>
<dbReference type="Proteomes" id="UP000499080">
    <property type="component" value="Unassembled WGS sequence"/>
</dbReference>
<dbReference type="PROSITE" id="PS50994">
    <property type="entry name" value="INTEGRASE"/>
    <property type="match status" value="1"/>
</dbReference>
<dbReference type="EMBL" id="BGPR01096154">
    <property type="protein sequence ID" value="GBM41071.1"/>
    <property type="molecule type" value="Genomic_DNA"/>
</dbReference>
<comment type="caution">
    <text evidence="2">The sequence shown here is derived from an EMBL/GenBank/DDBJ whole genome shotgun (WGS) entry which is preliminary data.</text>
</comment>
<dbReference type="AlphaFoldDB" id="A0A4Y2FIJ5"/>
<dbReference type="InterPro" id="IPR036397">
    <property type="entry name" value="RNaseH_sf"/>
</dbReference>
<dbReference type="GO" id="GO:0003676">
    <property type="term" value="F:nucleic acid binding"/>
    <property type="evidence" value="ECO:0007669"/>
    <property type="project" value="InterPro"/>
</dbReference>
<name>A0A4Y2FIJ5_ARAVE</name>
<feature type="non-terminal residue" evidence="2">
    <location>
        <position position="1"/>
    </location>
</feature>
<dbReference type="SUPFAM" id="SSF53098">
    <property type="entry name" value="Ribonuclease H-like"/>
    <property type="match status" value="1"/>
</dbReference>
<dbReference type="InterPro" id="IPR050951">
    <property type="entry name" value="Retrovirus_Pol_polyprotein"/>
</dbReference>
<evidence type="ECO:0000313" key="3">
    <source>
        <dbReference type="Proteomes" id="UP000499080"/>
    </source>
</evidence>
<evidence type="ECO:0000259" key="1">
    <source>
        <dbReference type="PROSITE" id="PS50994"/>
    </source>
</evidence>